<reference evidence="2 3" key="1">
    <citation type="submission" date="2006-10" db="EMBL/GenBank/DDBJ databases">
        <title>Complete sequence of Syntrophobacter fumaroxidans MPOB.</title>
        <authorList>
            <consortium name="US DOE Joint Genome Institute"/>
            <person name="Copeland A."/>
            <person name="Lucas S."/>
            <person name="Lapidus A."/>
            <person name="Barry K."/>
            <person name="Detter J.C."/>
            <person name="Glavina del Rio T."/>
            <person name="Hammon N."/>
            <person name="Israni S."/>
            <person name="Pitluck S."/>
            <person name="Goltsman E.G."/>
            <person name="Martinez M."/>
            <person name="Schmutz J."/>
            <person name="Larimer F."/>
            <person name="Land M."/>
            <person name="Hauser L."/>
            <person name="Kyrpides N."/>
            <person name="Kim E."/>
            <person name="Boone D.R."/>
            <person name="Brockman F."/>
            <person name="Culley D."/>
            <person name="Ferry J."/>
            <person name="Gunsalus R."/>
            <person name="McInerney M.J."/>
            <person name="Morrison M."/>
            <person name="Plugge C."/>
            <person name="Rohlin L."/>
            <person name="Scholten J."/>
            <person name="Sieber J."/>
            <person name="Stams A.J.M."/>
            <person name="Worm P."/>
            <person name="Henstra A.M."/>
            <person name="Richardson P."/>
        </authorList>
    </citation>
    <scope>NUCLEOTIDE SEQUENCE [LARGE SCALE GENOMIC DNA]</scope>
    <source>
        <strain evidence="3">DSM 10017 / MPOB</strain>
    </source>
</reference>
<dbReference type="PANTHER" id="PTHR37694:SF1">
    <property type="entry name" value="SLR8022 PROTEIN"/>
    <property type="match status" value="1"/>
</dbReference>
<dbReference type="KEGG" id="sfu:Sfum_2934"/>
<dbReference type="Proteomes" id="UP000001784">
    <property type="component" value="Chromosome"/>
</dbReference>
<dbReference type="AlphaFoldDB" id="A0LMF7"/>
<sequence>MGDVSSAVKGKAFNLKGAVDYADGSVVSKTLIKADAGNVTLFAFDAGQGLSEHTAPFDAVVYVLDGEAEITIGGQPQNVVAGEMLIMPANITHALQARKPFKMLLVMIRGK</sequence>
<dbReference type="STRING" id="335543.Sfum_2934"/>
<dbReference type="PANTHER" id="PTHR37694">
    <property type="entry name" value="SLR8022 PROTEIN"/>
    <property type="match status" value="1"/>
</dbReference>
<accession>A0LMF7</accession>
<name>A0LMF7_SYNFM</name>
<evidence type="ECO:0000313" key="3">
    <source>
        <dbReference type="Proteomes" id="UP000001784"/>
    </source>
</evidence>
<dbReference type="InterPro" id="IPR013096">
    <property type="entry name" value="Cupin_2"/>
</dbReference>
<dbReference type="EMBL" id="CP000478">
    <property type="protein sequence ID" value="ABK18609.1"/>
    <property type="molecule type" value="Genomic_DNA"/>
</dbReference>
<feature type="domain" description="Cupin type-2" evidence="1">
    <location>
        <begin position="42"/>
        <end position="106"/>
    </location>
</feature>
<dbReference type="OrthoDB" id="1121052at2"/>
<organism evidence="2 3">
    <name type="scientific">Syntrophobacter fumaroxidans (strain DSM 10017 / MPOB)</name>
    <dbReference type="NCBI Taxonomy" id="335543"/>
    <lineage>
        <taxon>Bacteria</taxon>
        <taxon>Pseudomonadati</taxon>
        <taxon>Thermodesulfobacteriota</taxon>
        <taxon>Syntrophobacteria</taxon>
        <taxon>Syntrophobacterales</taxon>
        <taxon>Syntrophobacteraceae</taxon>
        <taxon>Syntrophobacter</taxon>
    </lineage>
</organism>
<dbReference type="HOGENOM" id="CLU_141446_2_0_7"/>
<dbReference type="InParanoid" id="A0LMF7"/>
<gene>
    <name evidence="2" type="ordered locus">Sfum_2934</name>
</gene>
<dbReference type="InterPro" id="IPR011051">
    <property type="entry name" value="RmlC_Cupin_sf"/>
</dbReference>
<dbReference type="CDD" id="cd02230">
    <property type="entry name" value="cupin_HP0902-like"/>
    <property type="match status" value="1"/>
</dbReference>
<dbReference type="eggNOG" id="COG1917">
    <property type="taxonomic scope" value="Bacteria"/>
</dbReference>
<protein>
    <submittedName>
        <fullName evidence="2">Cupin 2, conserved barrel domain protein</fullName>
    </submittedName>
</protein>
<dbReference type="Gene3D" id="2.60.120.10">
    <property type="entry name" value="Jelly Rolls"/>
    <property type="match status" value="1"/>
</dbReference>
<evidence type="ECO:0000313" key="2">
    <source>
        <dbReference type="EMBL" id="ABK18609.1"/>
    </source>
</evidence>
<dbReference type="InterPro" id="IPR014710">
    <property type="entry name" value="RmlC-like_jellyroll"/>
</dbReference>
<dbReference type="Pfam" id="PF07883">
    <property type="entry name" value="Cupin_2"/>
    <property type="match status" value="1"/>
</dbReference>
<evidence type="ECO:0000259" key="1">
    <source>
        <dbReference type="Pfam" id="PF07883"/>
    </source>
</evidence>
<keyword evidence="3" id="KW-1185">Reference proteome</keyword>
<dbReference type="RefSeq" id="WP_011699773.1">
    <property type="nucleotide sequence ID" value="NC_008554.1"/>
</dbReference>
<dbReference type="SUPFAM" id="SSF51182">
    <property type="entry name" value="RmlC-like cupins"/>
    <property type="match status" value="1"/>
</dbReference>
<proteinExistence type="predicted"/>